<dbReference type="EMBL" id="JBEWSZ010000007">
    <property type="protein sequence ID" value="MET2832126.1"/>
    <property type="molecule type" value="Genomic_DNA"/>
</dbReference>
<dbReference type="Proteomes" id="UP001548832">
    <property type="component" value="Unassembled WGS sequence"/>
</dbReference>
<organism evidence="3 4">
    <name type="scientific">Mesorhizobium shangrilense</name>
    <dbReference type="NCBI Taxonomy" id="460060"/>
    <lineage>
        <taxon>Bacteria</taxon>
        <taxon>Pseudomonadati</taxon>
        <taxon>Pseudomonadota</taxon>
        <taxon>Alphaproteobacteria</taxon>
        <taxon>Hyphomicrobiales</taxon>
        <taxon>Phyllobacteriaceae</taxon>
        <taxon>Mesorhizobium</taxon>
    </lineage>
</organism>
<dbReference type="PANTHER" id="PTHR11365:SF23">
    <property type="entry name" value="HYPOTHETICAL 5-OXOPROLINASE (EUROFUNG)-RELATED"/>
    <property type="match status" value="1"/>
</dbReference>
<keyword evidence="4" id="KW-1185">Reference proteome</keyword>
<evidence type="ECO:0000313" key="3">
    <source>
        <dbReference type="EMBL" id="MET2832126.1"/>
    </source>
</evidence>
<feature type="domain" description="Hydantoinase A/oxoprolinase" evidence="1">
    <location>
        <begin position="204"/>
        <end position="503"/>
    </location>
</feature>
<dbReference type="Pfam" id="PF05378">
    <property type="entry name" value="Hydant_A_N"/>
    <property type="match status" value="1"/>
</dbReference>
<dbReference type="InterPro" id="IPR002821">
    <property type="entry name" value="Hydantoinase_A"/>
</dbReference>
<dbReference type="InterPro" id="IPR045079">
    <property type="entry name" value="Oxoprolinase-like"/>
</dbReference>
<gene>
    <name evidence="3" type="ORF">ABVQ20_34780</name>
</gene>
<proteinExistence type="predicted"/>
<dbReference type="PANTHER" id="PTHR11365">
    <property type="entry name" value="5-OXOPROLINASE RELATED"/>
    <property type="match status" value="1"/>
</dbReference>
<dbReference type="InterPro" id="IPR008040">
    <property type="entry name" value="Hydant_A_N"/>
</dbReference>
<reference evidence="3 4" key="1">
    <citation type="submission" date="2024-06" db="EMBL/GenBank/DDBJ databases">
        <authorList>
            <person name="Kim D.-U."/>
        </authorList>
    </citation>
    <scope>NUCLEOTIDE SEQUENCE [LARGE SCALE GENOMIC DNA]</scope>
    <source>
        <strain evidence="3 4">KACC15460</strain>
    </source>
</reference>
<name>A0ABV2DQ22_9HYPH</name>
<sequence>MRRTGRLSVDIGGTFTDLVLLASDGLTFSAKVSSTPSVPEDAVISGMAVVLAAAGMAPAALTEVLHGTTVGSNTLLQKLGARTGLITTRGFRDVLEIGRLRTPGMFDLTWDKPEPLVARRYRLEVAERTLADGSVSIPLHADDVLSAGAFFQAEDIESVAICFLNSYKNPENERIAARIFSQAFPRIALTASVDVLPEAGEYERTSTTVVNAYVLPALRGYLDRLESKLRVVGVTAPLLIGNSNGGLSASATARKNPVFFISSGRSSGAVGAERLAAVIKEPNLVAFDMGGTTASAALVHRGVLSRTHEYEFRTGMSVPSRFIKAGGYMMRVPTVDVAEVGNGAGSIAAIDAAGLLTVGPLSAGAAPGPVCYRLGGSRPTVTDANVVLGYLPPRLAGGSLKLDVEAAREAIGKTLGAPLGLSIEAAAYGIREIANANMVRAIRAVTVERGLDPRELTLLAFGGSGPVHACDLARTLGIVRVVFPPAPGVFTAMGMLAGDVEHHELRSAQARLDRLDPSQVAALRQEMRVAATEALVAQGYAADTVICTEQIDLRLEGQDASLSIPFSGPFDTASLRPAFIAAYRNTYGYTPIDAVEAVALRLHAQARVSAPLDFTALKAALTEVDRGEERRMVHFGRITATETPITRREAVTATVAGPVIIEGADTTIVIPPRAWVEPDATGSLVATLEAAS</sequence>
<protein>
    <submittedName>
        <fullName evidence="3">Hydantoinase/oxoprolinase family protein</fullName>
    </submittedName>
</protein>
<dbReference type="Pfam" id="PF01968">
    <property type="entry name" value="Hydantoinase_A"/>
    <property type="match status" value="1"/>
</dbReference>
<evidence type="ECO:0000313" key="4">
    <source>
        <dbReference type="Proteomes" id="UP001548832"/>
    </source>
</evidence>
<feature type="domain" description="Hydantoinase/oxoprolinase N-terminal" evidence="2">
    <location>
        <begin position="6"/>
        <end position="182"/>
    </location>
</feature>
<evidence type="ECO:0000259" key="1">
    <source>
        <dbReference type="Pfam" id="PF01968"/>
    </source>
</evidence>
<dbReference type="RefSeq" id="WP_354464351.1">
    <property type="nucleotide sequence ID" value="NZ_JBEWSZ010000007.1"/>
</dbReference>
<evidence type="ECO:0000259" key="2">
    <source>
        <dbReference type="Pfam" id="PF05378"/>
    </source>
</evidence>
<comment type="caution">
    <text evidence="3">The sequence shown here is derived from an EMBL/GenBank/DDBJ whole genome shotgun (WGS) entry which is preliminary data.</text>
</comment>
<accession>A0ABV2DQ22</accession>